<dbReference type="RefSeq" id="WP_121940997.1">
    <property type="nucleotide sequence ID" value="NZ_CP137846.1"/>
</dbReference>
<organism evidence="2 3">
    <name type="scientific">Metamycoplasma subdolum</name>
    <dbReference type="NCBI Taxonomy" id="92407"/>
    <lineage>
        <taxon>Bacteria</taxon>
        <taxon>Bacillati</taxon>
        <taxon>Mycoplasmatota</taxon>
        <taxon>Mycoplasmoidales</taxon>
        <taxon>Metamycoplasmataceae</taxon>
        <taxon>Metamycoplasma</taxon>
    </lineage>
</organism>
<sequence>MLKKILKSLLIISLSLPTTALISSSCYHSNLLKMEKLANEEVGEKIWEYDAKVNKLYAPPVNESDVKFKNFSCKFVVGKLSKILNHYNEYLVFDILTVKNPIYEEKFKTIYTNSDNNVIALLMTKEIAKEIGLISEITEDWKTQISNFEVRKEHTAINAKKFDFDKKTKELCIGFAAYYIKTKEQTMCVTTSFMKITLDKSPQSKNFIDISWETNTENLSKNSGADVLLDLTLTKVIE</sequence>
<evidence type="ECO:0008006" key="4">
    <source>
        <dbReference type="Google" id="ProtNLM"/>
    </source>
</evidence>
<dbReference type="Proteomes" id="UP000267246">
    <property type="component" value="Unassembled WGS sequence"/>
</dbReference>
<proteinExistence type="predicted"/>
<evidence type="ECO:0000313" key="2">
    <source>
        <dbReference type="EMBL" id="RMA77447.1"/>
    </source>
</evidence>
<evidence type="ECO:0000256" key="1">
    <source>
        <dbReference type="SAM" id="SignalP"/>
    </source>
</evidence>
<dbReference type="AlphaFoldDB" id="A0A3L9ZYJ7"/>
<gene>
    <name evidence="2" type="ORF">JN00_0557</name>
</gene>
<name>A0A3L9ZYJ7_9BACT</name>
<accession>A0A3L9ZYJ7</accession>
<keyword evidence="1" id="KW-0732">Signal</keyword>
<feature type="chain" id="PRO_5018097287" description="Lipoprotein" evidence="1">
    <location>
        <begin position="21"/>
        <end position="238"/>
    </location>
</feature>
<comment type="caution">
    <text evidence="2">The sequence shown here is derived from an EMBL/GenBank/DDBJ whole genome shotgun (WGS) entry which is preliminary data.</text>
</comment>
<dbReference type="PROSITE" id="PS51257">
    <property type="entry name" value="PROKAR_LIPOPROTEIN"/>
    <property type="match status" value="1"/>
</dbReference>
<dbReference type="EMBL" id="REFI01000011">
    <property type="protein sequence ID" value="RMA77447.1"/>
    <property type="molecule type" value="Genomic_DNA"/>
</dbReference>
<reference evidence="2 3" key="1">
    <citation type="submission" date="2018-10" db="EMBL/GenBank/DDBJ databases">
        <title>Genomic Encyclopedia of Archaeal and Bacterial Type Strains, Phase II (KMG-II): from individual species to whole genera.</title>
        <authorList>
            <person name="Goeker M."/>
        </authorList>
    </citation>
    <scope>NUCLEOTIDE SEQUENCE [LARGE SCALE GENOMIC DNA]</scope>
    <source>
        <strain evidence="2 3">ATCC 29870</strain>
    </source>
</reference>
<keyword evidence="3" id="KW-1185">Reference proteome</keyword>
<evidence type="ECO:0000313" key="3">
    <source>
        <dbReference type="Proteomes" id="UP000267246"/>
    </source>
</evidence>
<protein>
    <recommendedName>
        <fullName evidence="4">Lipoprotein</fullName>
    </recommendedName>
</protein>
<feature type="signal peptide" evidence="1">
    <location>
        <begin position="1"/>
        <end position="20"/>
    </location>
</feature>